<dbReference type="Gene3D" id="1.25.10.10">
    <property type="entry name" value="Leucine-rich Repeat Variant"/>
    <property type="match status" value="1"/>
</dbReference>
<reference evidence="5" key="1">
    <citation type="submission" date="2025-08" db="UniProtKB">
        <authorList>
            <consortium name="RefSeq"/>
        </authorList>
    </citation>
    <scope>IDENTIFICATION</scope>
</reference>
<dbReference type="GO" id="GO:0005737">
    <property type="term" value="C:cytoplasm"/>
    <property type="evidence" value="ECO:0007669"/>
    <property type="project" value="TreeGrafter"/>
</dbReference>
<name>A0AAX6STR4_HETGA</name>
<dbReference type="Pfam" id="PF21047">
    <property type="entry name" value="HEAT_Maestro"/>
    <property type="match status" value="1"/>
</dbReference>
<dbReference type="InterPro" id="IPR016024">
    <property type="entry name" value="ARM-type_fold"/>
</dbReference>
<dbReference type="Pfam" id="PF23227">
    <property type="entry name" value="HEAT_MROH2B_C"/>
    <property type="match status" value="1"/>
</dbReference>
<evidence type="ECO:0000313" key="4">
    <source>
        <dbReference type="Proteomes" id="UP000694906"/>
    </source>
</evidence>
<proteinExistence type="predicted"/>
<dbReference type="InterPro" id="IPR011989">
    <property type="entry name" value="ARM-like"/>
</dbReference>
<gene>
    <name evidence="5" type="primary">Mroh9</name>
</gene>
<dbReference type="AlphaFoldDB" id="A0AAX6STR4"/>
<dbReference type="GeneID" id="101699428"/>
<dbReference type="PANTHER" id="PTHR23120">
    <property type="entry name" value="MAESTRO-RELATED HEAT DOMAIN-CONTAINING"/>
    <property type="match status" value="1"/>
</dbReference>
<sequence>MISSQKKQHSARWQHMEHLTNSLHEAYVTLLCHQSMILAMNSSSVDPLQQYETQLEVTKKSFKMVFGLPSFDKGTFQTSDEDVKDLEILYRDILNLFEDTILILVSKDLYKLQILKEMTMWMSEDSLYQQERVMVIISRVLRFASRKVREHTSIDAPCLGVLAAELSLLCSHADASVTQQASLGMYYLLCIAKHQSADSQRDNPTKQYEHGNHCFLTSDSEFRPEVLQQDKTKLAQCIGQSLSPSLLTDFMLHLLMKLSTSDQETASKAATVLKLTLKYHAQKVTRVCQMVDTIYKQLKENSSHFMKDILLEVVTLLAQMLPKGVVFQLMYYPVPADNALMLMWQAVGSEPQVAPQVLKEILLVLKDKPWEVEDTMQEGRCFILDVTNMMPLAASQALCMLLPMGSYKKTVAQFFPEILMALMFQLLYISQLRVQPQDRPIYAREGLRILLNCSGLQEVDTALKQKYCWSHICQTYYYQDGVNLIARTLCEYNFPQFPETLYYLHKILVQGPRRSEEHIIIVIFFIKILDKFFKDPLPELFLVLLRNWINDSNPEISKLSLQKITSMAPVVHKIENVRSLLTSILDAFGSKDETVVTQALLTLRRLVDKLDKVNYSSLCTGIASSYFHLMDHCSGNVRSLAIRHLAELIKGVSQHTSTLKHVLGGFAPFILCLEDRDTRVVSACKHTLAICDSQLEWSISTLFKEENYNFELVVLSICNNLLLSHESCITYLTCDALGFLGSSQVHLRRAAVILLGYLAELGGHLLFRDEIEVLIEATERMLQDEDSQVQELAEITHDLLKKIAHRPRSTTIKHAFQRLFKFSYTKEMKHLYNWQGTTWTVLNREEKEDQQPLYLPLDPPPASDL</sequence>
<feature type="domain" description="Maestro/Maestro-like HEAT-repeats" evidence="3">
    <location>
        <begin position="544"/>
        <end position="800"/>
    </location>
</feature>
<dbReference type="Proteomes" id="UP000694906">
    <property type="component" value="Unplaced"/>
</dbReference>
<accession>A0AAX6STR4</accession>
<dbReference type="PANTHER" id="PTHR23120:SF5">
    <property type="entry name" value="MAESTRO HEAT-LIKE REPEAT FAMILY MEMBER 9"/>
    <property type="match status" value="1"/>
</dbReference>
<dbReference type="CTD" id="80133"/>
<dbReference type="SUPFAM" id="SSF48371">
    <property type="entry name" value="ARM repeat"/>
    <property type="match status" value="1"/>
</dbReference>
<dbReference type="InterPro" id="IPR048465">
    <property type="entry name" value="Maestro-like_HEAT"/>
</dbReference>
<evidence type="ECO:0000259" key="3">
    <source>
        <dbReference type="Pfam" id="PF23227"/>
    </source>
</evidence>
<keyword evidence="4" id="KW-1185">Reference proteome</keyword>
<organism evidence="4 5">
    <name type="scientific">Heterocephalus glaber</name>
    <name type="common">Naked mole rat</name>
    <dbReference type="NCBI Taxonomy" id="10181"/>
    <lineage>
        <taxon>Eukaryota</taxon>
        <taxon>Metazoa</taxon>
        <taxon>Chordata</taxon>
        <taxon>Craniata</taxon>
        <taxon>Vertebrata</taxon>
        <taxon>Euteleostomi</taxon>
        <taxon>Mammalia</taxon>
        <taxon>Eutheria</taxon>
        <taxon>Euarchontoglires</taxon>
        <taxon>Glires</taxon>
        <taxon>Rodentia</taxon>
        <taxon>Hystricomorpha</taxon>
        <taxon>Bathyergidae</taxon>
        <taxon>Heterocephalus</taxon>
    </lineage>
</organism>
<dbReference type="InterPro" id="IPR045206">
    <property type="entry name" value="Maestro_heat-like_prot"/>
</dbReference>
<feature type="domain" description="Maestro-like HEAT-repeats" evidence="2">
    <location>
        <begin position="129"/>
        <end position="358"/>
    </location>
</feature>
<dbReference type="InterPro" id="IPR055406">
    <property type="entry name" value="HEAT_Maestro"/>
</dbReference>
<dbReference type="RefSeq" id="XP_021112766.1">
    <property type="nucleotide sequence ID" value="XM_021257107.1"/>
</dbReference>
<evidence type="ECO:0000259" key="2">
    <source>
        <dbReference type="Pfam" id="PF21047"/>
    </source>
</evidence>
<evidence type="ECO:0000256" key="1">
    <source>
        <dbReference type="ARBA" id="ARBA00022737"/>
    </source>
</evidence>
<protein>
    <submittedName>
        <fullName evidence="5">Maestro heat-like repeat-containing protein family member 9 isoform X1</fullName>
    </submittedName>
</protein>
<evidence type="ECO:0000313" key="5">
    <source>
        <dbReference type="RefSeq" id="XP_021112766.1"/>
    </source>
</evidence>
<keyword evidence="1" id="KW-0677">Repeat</keyword>